<accession>A0A494XNS4</accession>
<dbReference type="InterPro" id="IPR007049">
    <property type="entry name" value="Carb-sel_porin_OprB"/>
</dbReference>
<dbReference type="Proteomes" id="UP000270342">
    <property type="component" value="Unassembled WGS sequence"/>
</dbReference>
<evidence type="ECO:0000256" key="1">
    <source>
        <dbReference type="ARBA" id="ARBA00008769"/>
    </source>
</evidence>
<protein>
    <submittedName>
        <fullName evidence="3">Carbohydrate porin</fullName>
    </submittedName>
</protein>
<keyword evidence="4" id="KW-1185">Reference proteome</keyword>
<name>A0A494XNS4_9BURK</name>
<organism evidence="3 4">
    <name type="scientific">Pararobbsia silviterrae</name>
    <dbReference type="NCBI Taxonomy" id="1792498"/>
    <lineage>
        <taxon>Bacteria</taxon>
        <taxon>Pseudomonadati</taxon>
        <taxon>Pseudomonadota</taxon>
        <taxon>Betaproteobacteria</taxon>
        <taxon>Burkholderiales</taxon>
        <taxon>Burkholderiaceae</taxon>
        <taxon>Pararobbsia</taxon>
    </lineage>
</organism>
<dbReference type="RefSeq" id="WP_121088864.1">
    <property type="nucleotide sequence ID" value="NZ_RBZU01000010.1"/>
</dbReference>
<evidence type="ECO:0000313" key="3">
    <source>
        <dbReference type="EMBL" id="RKP49734.1"/>
    </source>
</evidence>
<dbReference type="InterPro" id="IPR038673">
    <property type="entry name" value="OprB_sf"/>
</dbReference>
<gene>
    <name evidence="3" type="ORF">D7S86_20870</name>
</gene>
<proteinExistence type="inferred from homology"/>
<dbReference type="GO" id="GO:0015288">
    <property type="term" value="F:porin activity"/>
    <property type="evidence" value="ECO:0007669"/>
    <property type="project" value="InterPro"/>
</dbReference>
<dbReference type="GO" id="GO:0008643">
    <property type="term" value="P:carbohydrate transport"/>
    <property type="evidence" value="ECO:0007669"/>
    <property type="project" value="InterPro"/>
</dbReference>
<dbReference type="OrthoDB" id="545475at2"/>
<feature type="chain" id="PRO_5019620525" evidence="2">
    <location>
        <begin position="47"/>
        <end position="506"/>
    </location>
</feature>
<dbReference type="GO" id="GO:0016020">
    <property type="term" value="C:membrane"/>
    <property type="evidence" value="ECO:0007669"/>
    <property type="project" value="InterPro"/>
</dbReference>
<dbReference type="Gene3D" id="2.40.160.180">
    <property type="entry name" value="Carbohydrate-selective porin OprB"/>
    <property type="match status" value="1"/>
</dbReference>
<sequence length="506" mass="54549">MTSTRPRLVRKAATTRQGRLSPRLCKRGLLASACAVAFASATPAMADDPSTANPDAIAAPEADTAIKAQPTDFFSGIWARQQLLGDMGGLRSFLGREGITFQLTETSELMGNVTGGTQKGYTYDGLTVATLQMDTQKAFGLQGGLFNVSAEQIHGRSLSTYYLDSLNTASGIEAPAGTRLWELWYQQSFLNKKLDFKIGQQSIDQEFMVSTYAATFMNTMFGWPGVPSYDLPSGGPAYPLSGLGVRARGQITPSLTGLFGVYAGDPSGNRPDNSGTNFSLSGGTLFIGELQYGINQPIDGDMDFGSNGSNNNALPGMYKVGAWYHNGTFADQRFDTNGIPLVSSASNGIGAPHNGDYSIYAVADQMVWRPDPGEPKALGVFARVMYAPTDQNFVRASANLGATLKAPFAGRDNDSLGLALTYIKVSDRVRQSDQDFIDENPGTYALLRSSETVLEATYQYQVTPWWMLQADVQYTFNPGGGIVNPNDPTEKIKNELVLGLRTNITF</sequence>
<evidence type="ECO:0000256" key="2">
    <source>
        <dbReference type="RuleBase" id="RU363072"/>
    </source>
</evidence>
<feature type="signal peptide" evidence="2">
    <location>
        <begin position="1"/>
        <end position="46"/>
    </location>
</feature>
<dbReference type="PANTHER" id="PTHR37944:SF1">
    <property type="entry name" value="PORIN B"/>
    <property type="match status" value="1"/>
</dbReference>
<evidence type="ECO:0000313" key="4">
    <source>
        <dbReference type="Proteomes" id="UP000270342"/>
    </source>
</evidence>
<dbReference type="PANTHER" id="PTHR37944">
    <property type="entry name" value="PORIN B"/>
    <property type="match status" value="1"/>
</dbReference>
<reference evidence="3 4" key="1">
    <citation type="submission" date="2018-10" db="EMBL/GenBank/DDBJ databases">
        <title>Robbsia sp. DHC34, isolated from soil.</title>
        <authorList>
            <person name="Gao Z.-H."/>
            <person name="Qiu L.-H."/>
        </authorList>
    </citation>
    <scope>NUCLEOTIDE SEQUENCE [LARGE SCALE GENOMIC DNA]</scope>
    <source>
        <strain evidence="3 4">DHC34</strain>
    </source>
</reference>
<dbReference type="InterPro" id="IPR052932">
    <property type="entry name" value="OprB_Porin"/>
</dbReference>
<dbReference type="AlphaFoldDB" id="A0A494XNS4"/>
<keyword evidence="2" id="KW-0732">Signal</keyword>
<comment type="caution">
    <text evidence="3">The sequence shown here is derived from an EMBL/GenBank/DDBJ whole genome shotgun (WGS) entry which is preliminary data.</text>
</comment>
<dbReference type="Pfam" id="PF04966">
    <property type="entry name" value="OprB"/>
    <property type="match status" value="1"/>
</dbReference>
<comment type="similarity">
    <text evidence="1 2">Belongs to the OprB family.</text>
</comment>
<dbReference type="EMBL" id="RBZU01000010">
    <property type="protein sequence ID" value="RKP49734.1"/>
    <property type="molecule type" value="Genomic_DNA"/>
</dbReference>